<dbReference type="Proteomes" id="UP001165065">
    <property type="component" value="Unassembled WGS sequence"/>
</dbReference>
<reference evidence="2" key="1">
    <citation type="journal article" date="2023" name="Commun. Biol.">
        <title>Genome analysis of Parmales, the sister group of diatoms, reveals the evolutionary specialization of diatoms from phago-mixotrophs to photoautotrophs.</title>
        <authorList>
            <person name="Ban H."/>
            <person name="Sato S."/>
            <person name="Yoshikawa S."/>
            <person name="Yamada K."/>
            <person name="Nakamura Y."/>
            <person name="Ichinomiya M."/>
            <person name="Sato N."/>
            <person name="Blanc-Mathieu R."/>
            <person name="Endo H."/>
            <person name="Kuwata A."/>
            <person name="Ogata H."/>
        </authorList>
    </citation>
    <scope>NUCLEOTIDE SEQUENCE [LARGE SCALE GENOMIC DNA]</scope>
</reference>
<gene>
    <name evidence="1" type="ORF">TrCOL_g8447</name>
</gene>
<keyword evidence="2" id="KW-1185">Reference proteome</keyword>
<name>A0A9W7GJH9_9STRA</name>
<evidence type="ECO:0000313" key="2">
    <source>
        <dbReference type="Proteomes" id="UP001165065"/>
    </source>
</evidence>
<sequence>MIFTRLSTIVFLLIIIPVTPYYKHIPNITPSTSLDTPLNAISSSSSSRHRRKLLQLPFVLNTAIVTSIFTPPSYADGIGRPLAYKVASTQPPTLEPVSNKVKRNDYYNQLTPVLKQAGKGKDVLVVGLNERGIEEGKLSKSELDFLSNLSLSNPKSPVFLDPTLPPTLLASLKQIFPTSTEIPPIPPVSPSTTSLVDSTLQIPGTSTTYTPFAPTPNTFLDCYLQVVLPSLYSKSQSKEDWPTYLSSRLNYYRFLYSSLPTPSPNGPFSLLLTASSTAAFPSTPSSPSPYTETGGRRLDTVLLNPTPKDTLSEGPKVRLGVGMKPRWILKGEEWGGRKVADWVVFTEEPRGRELERNKVNWTMGF</sequence>
<comment type="caution">
    <text evidence="1">The sequence shown here is derived from an EMBL/GenBank/DDBJ whole genome shotgun (WGS) entry which is preliminary data.</text>
</comment>
<organism evidence="1 2">
    <name type="scientific">Triparma columacea</name>
    <dbReference type="NCBI Taxonomy" id="722753"/>
    <lineage>
        <taxon>Eukaryota</taxon>
        <taxon>Sar</taxon>
        <taxon>Stramenopiles</taxon>
        <taxon>Ochrophyta</taxon>
        <taxon>Bolidophyceae</taxon>
        <taxon>Parmales</taxon>
        <taxon>Triparmaceae</taxon>
        <taxon>Triparma</taxon>
    </lineage>
</organism>
<dbReference type="EMBL" id="BRYA01000320">
    <property type="protein sequence ID" value="GMI46936.1"/>
    <property type="molecule type" value="Genomic_DNA"/>
</dbReference>
<protein>
    <submittedName>
        <fullName evidence="1">Uncharacterized protein</fullName>
    </submittedName>
</protein>
<evidence type="ECO:0000313" key="1">
    <source>
        <dbReference type="EMBL" id="GMI46936.1"/>
    </source>
</evidence>
<proteinExistence type="predicted"/>
<accession>A0A9W7GJH9</accession>
<dbReference type="AlphaFoldDB" id="A0A9W7GJH9"/>